<name>A0A4Y6U6F0_9PROT</name>
<dbReference type="PIRSF" id="PIRSF029730">
    <property type="entry name" value="UCP029730"/>
    <property type="match status" value="1"/>
</dbReference>
<dbReference type="OrthoDB" id="9815326at2"/>
<dbReference type="Gene3D" id="3.40.630.40">
    <property type="entry name" value="Zn-dependent exopeptidases"/>
    <property type="match status" value="1"/>
</dbReference>
<dbReference type="EMBL" id="CP038231">
    <property type="protein sequence ID" value="QDH12923.1"/>
    <property type="molecule type" value="Genomic_DNA"/>
</dbReference>
<evidence type="ECO:0000313" key="3">
    <source>
        <dbReference type="Proteomes" id="UP000318709"/>
    </source>
</evidence>
<sequence>MTQAVTSPLATPTPQQGHQPLLTERDPTPFTHWPETRPTDIVLVCDHGGRAIPEKLGTMGLSEQDRGRHIAWDIGIAAVARRLQGRLGCALLLQNYSRLVVDCNRAPHHATLMAPVSDHTAVPANQALSSAQRQARLDAIYHPYHEAIAHCLEGRARQGRPTLFVSLHSFTPEMDGFKRPWHLGLLHHHDPQSAQTMAALLAGKQAMDGAPLVVGSNQPYALSPESEFTTIHHAAQRQLPALEIELRQDLLAGQAGQAFWADMLAEALPRFLAERALDQGACSEHPTPNATHHEP</sequence>
<dbReference type="SUPFAM" id="SSF53187">
    <property type="entry name" value="Zn-dependent exopeptidases"/>
    <property type="match status" value="1"/>
</dbReference>
<evidence type="ECO:0000313" key="2">
    <source>
        <dbReference type="EMBL" id="QDH12923.1"/>
    </source>
</evidence>
<dbReference type="GO" id="GO:0016787">
    <property type="term" value="F:hydrolase activity"/>
    <property type="evidence" value="ECO:0007669"/>
    <property type="project" value="UniProtKB-KW"/>
</dbReference>
<proteinExistence type="predicted"/>
<gene>
    <name evidence="2" type="ORF">E3E12_00445</name>
</gene>
<dbReference type="InterPro" id="IPR007709">
    <property type="entry name" value="N-FG_amidohydro"/>
</dbReference>
<feature type="compositionally biased region" description="Polar residues" evidence="1">
    <location>
        <begin position="1"/>
        <end position="18"/>
    </location>
</feature>
<accession>A0A4Y6U6F0</accession>
<dbReference type="Pfam" id="PF05013">
    <property type="entry name" value="FGase"/>
    <property type="match status" value="1"/>
</dbReference>
<evidence type="ECO:0000256" key="1">
    <source>
        <dbReference type="SAM" id="MobiDB-lite"/>
    </source>
</evidence>
<dbReference type="AlphaFoldDB" id="A0A4Y6U6F0"/>
<keyword evidence="2" id="KW-0378">Hydrolase</keyword>
<organism evidence="2 3">
    <name type="scientific">Formicincola oecophyllae</name>
    <dbReference type="NCBI Taxonomy" id="2558361"/>
    <lineage>
        <taxon>Bacteria</taxon>
        <taxon>Pseudomonadati</taxon>
        <taxon>Pseudomonadota</taxon>
        <taxon>Alphaproteobacteria</taxon>
        <taxon>Acetobacterales</taxon>
        <taxon>Acetobacteraceae</taxon>
        <taxon>Formicincola</taxon>
    </lineage>
</organism>
<dbReference type="RefSeq" id="WP_141442566.1">
    <property type="nucleotide sequence ID" value="NZ_CP038231.1"/>
</dbReference>
<feature type="region of interest" description="Disordered" evidence="1">
    <location>
        <begin position="1"/>
        <end position="34"/>
    </location>
</feature>
<protein>
    <submittedName>
        <fullName evidence="2">N-formylglutamate amidohydrolase</fullName>
    </submittedName>
</protein>
<reference evidence="2 3" key="1">
    <citation type="submission" date="2019-03" db="EMBL/GenBank/DDBJ databases">
        <title>The complete genome sequence of Swingsia_sp. F3b2 LMG30590(T).</title>
        <authorList>
            <person name="Chua K.-O."/>
            <person name="Chan K.-G."/>
            <person name="See-Too W.-S."/>
        </authorList>
    </citation>
    <scope>NUCLEOTIDE SEQUENCE [LARGE SCALE GENOMIC DNA]</scope>
    <source>
        <strain evidence="2 3">F3b2</strain>
    </source>
</reference>
<keyword evidence="3" id="KW-1185">Reference proteome</keyword>
<dbReference type="Proteomes" id="UP000318709">
    <property type="component" value="Chromosome"/>
</dbReference>
<dbReference type="InterPro" id="IPR011227">
    <property type="entry name" value="UCP029730"/>
</dbReference>
<dbReference type="KEGG" id="swf:E3E12_00445"/>